<dbReference type="AlphaFoldDB" id="A0A7I9V904"/>
<keyword evidence="2" id="KW-1133">Transmembrane helix</keyword>
<evidence type="ECO:0000313" key="3">
    <source>
        <dbReference type="EMBL" id="GEE01570.1"/>
    </source>
</evidence>
<comment type="caution">
    <text evidence="3">The sequence shown here is derived from an EMBL/GenBank/DDBJ whole genome shotgun (WGS) entry which is preliminary data.</text>
</comment>
<dbReference type="RefSeq" id="WP_161895342.1">
    <property type="nucleotide sequence ID" value="NZ_BJOV01000003.1"/>
</dbReference>
<dbReference type="Proteomes" id="UP000444960">
    <property type="component" value="Unassembled WGS sequence"/>
</dbReference>
<keyword evidence="4" id="KW-1185">Reference proteome</keyword>
<accession>A0A7I9V904</accession>
<feature type="transmembrane region" description="Helical" evidence="2">
    <location>
        <begin position="40"/>
        <end position="61"/>
    </location>
</feature>
<evidence type="ECO:0000256" key="2">
    <source>
        <dbReference type="SAM" id="Phobius"/>
    </source>
</evidence>
<feature type="transmembrane region" description="Helical" evidence="2">
    <location>
        <begin position="73"/>
        <end position="91"/>
    </location>
</feature>
<reference evidence="4" key="1">
    <citation type="submission" date="2019-06" db="EMBL/GenBank/DDBJ databases">
        <title>Gordonia isolated from sludge of a wastewater treatment plant.</title>
        <authorList>
            <person name="Tamura T."/>
            <person name="Aoyama K."/>
            <person name="Kang Y."/>
            <person name="Saito S."/>
            <person name="Akiyama N."/>
            <person name="Yazawa K."/>
            <person name="Gonoi T."/>
            <person name="Mikami Y."/>
        </authorList>
    </citation>
    <scope>NUCLEOTIDE SEQUENCE [LARGE SCALE GENOMIC DNA]</scope>
    <source>
        <strain evidence="4">NBRC 107696</strain>
    </source>
</reference>
<proteinExistence type="predicted"/>
<protein>
    <submittedName>
        <fullName evidence="3">Uncharacterized protein</fullName>
    </submittedName>
</protein>
<dbReference type="OrthoDB" id="4764457at2"/>
<feature type="region of interest" description="Disordered" evidence="1">
    <location>
        <begin position="1"/>
        <end position="33"/>
    </location>
</feature>
<organism evidence="3 4">
    <name type="scientific">Gordonia spumicola</name>
    <dbReference type="NCBI Taxonomy" id="589161"/>
    <lineage>
        <taxon>Bacteria</taxon>
        <taxon>Bacillati</taxon>
        <taxon>Actinomycetota</taxon>
        <taxon>Actinomycetes</taxon>
        <taxon>Mycobacteriales</taxon>
        <taxon>Gordoniaceae</taxon>
        <taxon>Gordonia</taxon>
    </lineage>
</organism>
<sequence>MTLTDNTTRIADDSRTMDRVDSPAGDDRAATGDAAGSVPVGTIVLFLLGCGVLVAAAMTVSNLGSWGAQVGEVWVFLGFFVVMSIGGRWFWAGVDAIVTALRSGKDG</sequence>
<gene>
    <name evidence="3" type="ORF">nbrc107696_20160</name>
</gene>
<keyword evidence="2" id="KW-0472">Membrane</keyword>
<keyword evidence="2" id="KW-0812">Transmembrane</keyword>
<feature type="compositionally biased region" description="Basic and acidic residues" evidence="1">
    <location>
        <begin position="10"/>
        <end position="30"/>
    </location>
</feature>
<evidence type="ECO:0000256" key="1">
    <source>
        <dbReference type="SAM" id="MobiDB-lite"/>
    </source>
</evidence>
<dbReference type="EMBL" id="BJOV01000003">
    <property type="protein sequence ID" value="GEE01570.1"/>
    <property type="molecule type" value="Genomic_DNA"/>
</dbReference>
<name>A0A7I9V904_9ACTN</name>
<evidence type="ECO:0000313" key="4">
    <source>
        <dbReference type="Proteomes" id="UP000444960"/>
    </source>
</evidence>